<proteinExistence type="predicted"/>
<dbReference type="Pfam" id="PF04306">
    <property type="entry name" value="DUF456"/>
    <property type="match status" value="1"/>
</dbReference>
<evidence type="ECO:0000313" key="2">
    <source>
        <dbReference type="EMBL" id="GHF99391.1"/>
    </source>
</evidence>
<keyword evidence="1" id="KW-0472">Membrane</keyword>
<feature type="transmembrane region" description="Helical" evidence="1">
    <location>
        <begin position="49"/>
        <end position="72"/>
    </location>
</feature>
<reference evidence="3" key="1">
    <citation type="journal article" date="2019" name="Int. J. Syst. Evol. Microbiol.">
        <title>The Global Catalogue of Microorganisms (GCM) 10K type strain sequencing project: providing services to taxonomists for standard genome sequencing and annotation.</title>
        <authorList>
            <consortium name="The Broad Institute Genomics Platform"/>
            <consortium name="The Broad Institute Genome Sequencing Center for Infectious Disease"/>
            <person name="Wu L."/>
            <person name="Ma J."/>
        </authorList>
    </citation>
    <scope>NUCLEOTIDE SEQUENCE [LARGE SCALE GENOMIC DNA]</scope>
    <source>
        <strain evidence="3">CGMCC 1.18439</strain>
    </source>
</reference>
<evidence type="ECO:0000256" key="1">
    <source>
        <dbReference type="SAM" id="Phobius"/>
    </source>
</evidence>
<evidence type="ECO:0008006" key="4">
    <source>
        <dbReference type="Google" id="ProtNLM"/>
    </source>
</evidence>
<dbReference type="PANTHER" id="PTHR39165">
    <property type="entry name" value="IG HYPOTHETICAL 17883"/>
    <property type="match status" value="1"/>
</dbReference>
<comment type="caution">
    <text evidence="2">The sequence shown here is derived from an EMBL/GenBank/DDBJ whole genome shotgun (WGS) entry which is preliminary data.</text>
</comment>
<feature type="transmembrane region" description="Helical" evidence="1">
    <location>
        <begin position="133"/>
        <end position="156"/>
    </location>
</feature>
<gene>
    <name evidence="2" type="ORF">GCM10017783_09270</name>
</gene>
<keyword evidence="1" id="KW-1133">Transmembrane helix</keyword>
<dbReference type="RefSeq" id="WP_189642512.1">
    <property type="nucleotide sequence ID" value="NZ_BNAL01000008.1"/>
</dbReference>
<dbReference type="EMBL" id="BNAL01000008">
    <property type="protein sequence ID" value="GHF99391.1"/>
    <property type="molecule type" value="Genomic_DNA"/>
</dbReference>
<evidence type="ECO:0000313" key="3">
    <source>
        <dbReference type="Proteomes" id="UP000632154"/>
    </source>
</evidence>
<dbReference type="Proteomes" id="UP000632154">
    <property type="component" value="Unassembled WGS sequence"/>
</dbReference>
<protein>
    <recommendedName>
        <fullName evidence="4">DUF456 domain-containing protein</fullName>
    </recommendedName>
</protein>
<dbReference type="PANTHER" id="PTHR39165:SF1">
    <property type="entry name" value="DUF456 DOMAIN-CONTAINING PROTEIN"/>
    <property type="match status" value="1"/>
</dbReference>
<accession>A0ABQ3K4D1</accession>
<keyword evidence="3" id="KW-1185">Reference proteome</keyword>
<name>A0ABQ3K4D1_9DEIO</name>
<organism evidence="2 3">
    <name type="scientific">Deinococcus piscis</name>
    <dbReference type="NCBI Taxonomy" id="394230"/>
    <lineage>
        <taxon>Bacteria</taxon>
        <taxon>Thermotogati</taxon>
        <taxon>Deinococcota</taxon>
        <taxon>Deinococci</taxon>
        <taxon>Deinococcales</taxon>
        <taxon>Deinococcaceae</taxon>
        <taxon>Deinococcus</taxon>
    </lineage>
</organism>
<sequence>MTLAFIVFLVLWLLALVGTFIPVIPATALLLVGGAAGVFIKGYSGTGDAIFLAVLVVLTLVSSFADNIATAWGAGRYGGSKQAMWGAIAGSLIGLLLPPLGILIGPLLGAFAAELLLVRKPVDEAARSAFGTLVGLLTGMAAKFVLNLLIGLWALWRFWGQGPALF</sequence>
<dbReference type="InterPro" id="IPR007403">
    <property type="entry name" value="DUF456"/>
</dbReference>
<feature type="transmembrane region" description="Helical" evidence="1">
    <location>
        <begin position="84"/>
        <end position="113"/>
    </location>
</feature>
<keyword evidence="1" id="KW-0812">Transmembrane</keyword>